<accession>A0A067MLH2</accession>
<organism evidence="2 3">
    <name type="scientific">Botryobasidium botryosum (strain FD-172 SS1)</name>
    <dbReference type="NCBI Taxonomy" id="930990"/>
    <lineage>
        <taxon>Eukaryota</taxon>
        <taxon>Fungi</taxon>
        <taxon>Dikarya</taxon>
        <taxon>Basidiomycota</taxon>
        <taxon>Agaricomycotina</taxon>
        <taxon>Agaricomycetes</taxon>
        <taxon>Cantharellales</taxon>
        <taxon>Botryobasidiaceae</taxon>
        <taxon>Botryobasidium</taxon>
    </lineage>
</organism>
<feature type="region of interest" description="Disordered" evidence="1">
    <location>
        <begin position="24"/>
        <end position="105"/>
    </location>
</feature>
<keyword evidence="3" id="KW-1185">Reference proteome</keyword>
<evidence type="ECO:0000313" key="3">
    <source>
        <dbReference type="Proteomes" id="UP000027195"/>
    </source>
</evidence>
<dbReference type="InParanoid" id="A0A067MLH2"/>
<dbReference type="OrthoDB" id="3217549at2759"/>
<dbReference type="Proteomes" id="UP000027195">
    <property type="component" value="Unassembled WGS sequence"/>
</dbReference>
<dbReference type="EMBL" id="KL198026">
    <property type="protein sequence ID" value="KDQ16613.1"/>
    <property type="molecule type" value="Genomic_DNA"/>
</dbReference>
<dbReference type="STRING" id="930990.A0A067MLH2"/>
<feature type="compositionally biased region" description="Low complexity" evidence="1">
    <location>
        <begin position="79"/>
        <end position="105"/>
    </location>
</feature>
<dbReference type="SUPFAM" id="SSF52047">
    <property type="entry name" value="RNI-like"/>
    <property type="match status" value="1"/>
</dbReference>
<reference evidence="3" key="1">
    <citation type="journal article" date="2014" name="Proc. Natl. Acad. Sci. U.S.A.">
        <title>Extensive sampling of basidiomycete genomes demonstrates inadequacy of the white-rot/brown-rot paradigm for wood decay fungi.</title>
        <authorList>
            <person name="Riley R."/>
            <person name="Salamov A.A."/>
            <person name="Brown D.W."/>
            <person name="Nagy L.G."/>
            <person name="Floudas D."/>
            <person name="Held B.W."/>
            <person name="Levasseur A."/>
            <person name="Lombard V."/>
            <person name="Morin E."/>
            <person name="Otillar R."/>
            <person name="Lindquist E.A."/>
            <person name="Sun H."/>
            <person name="LaButti K.M."/>
            <person name="Schmutz J."/>
            <person name="Jabbour D."/>
            <person name="Luo H."/>
            <person name="Baker S.E."/>
            <person name="Pisabarro A.G."/>
            <person name="Walton J.D."/>
            <person name="Blanchette R.A."/>
            <person name="Henrissat B."/>
            <person name="Martin F."/>
            <person name="Cullen D."/>
            <person name="Hibbett D.S."/>
            <person name="Grigoriev I.V."/>
        </authorList>
    </citation>
    <scope>NUCLEOTIDE SEQUENCE [LARGE SCALE GENOMIC DNA]</scope>
    <source>
        <strain evidence="3">FD-172 SS1</strain>
    </source>
</reference>
<evidence type="ECO:0000313" key="2">
    <source>
        <dbReference type="EMBL" id="KDQ16613.1"/>
    </source>
</evidence>
<dbReference type="AlphaFoldDB" id="A0A067MLH2"/>
<proteinExistence type="predicted"/>
<dbReference type="HOGENOM" id="CLU_506201_0_0_1"/>
<evidence type="ECO:0000256" key="1">
    <source>
        <dbReference type="SAM" id="MobiDB-lite"/>
    </source>
</evidence>
<gene>
    <name evidence="2" type="ORF">BOTBODRAFT_186294</name>
</gene>
<name>A0A067MLH2_BOTB1</name>
<protein>
    <submittedName>
        <fullName evidence="2">Uncharacterized protein</fullName>
    </submittedName>
</protein>
<sequence length="538" mass="58970">MVHSIKAEPVDSCLYPSGAYPPTPTLSVISDASDSHRTSKRVASHLGREDPQIYSPASTPPFKTRRALPDASKRVASQPVAARPAPSRFASSPTPSSSSWSSAASSSAGVPASPQLLFPVTNTLFPYGSWRPEPSRHAPTQAPKPLRAVDRLPLEVLGDIFHICIRDPDCPRTFPFAVAAVSRLWQFAAISSPHLWTKVCIPWNLLSIQRGALSIELSRALPIDIQVELVPGPAPLLVLRHITSSMHRWRSIRFITSDSVEKLMRFVLPECKGPAPLLEALEFRSKSQTPFPDDDEPARVEELALIAEQSLTFTPRLKTLIVDSLFLPNMHCLPGLRNLALRVYGLMSIDSLASLYDRLRPCTSLERLDLAIPLGPDNTCIPCDPLYLPALTELRLSGFGQTLSPFFNGTRFPSLRNVQIADIMAPNAVPEALHSLAAGASFTGARIELLELRRVVVRPAPFLKALDELEHVRVLRVCDDPGRWGVVDALVKQGGAPRIPTVQLDRPELAQRFATVFGAKYKASVSNRNPVPTRVVSL</sequence>